<dbReference type="Pfam" id="PF19026">
    <property type="entry name" value="UBA_HYPK"/>
    <property type="match status" value="1"/>
</dbReference>
<dbReference type="Gene3D" id="1.10.8.10">
    <property type="entry name" value="DNA helicase RuvA subunit, C-terminal domain"/>
    <property type="match status" value="1"/>
</dbReference>
<dbReference type="OrthoDB" id="285219at2759"/>
<keyword evidence="3" id="KW-1185">Reference proteome</keyword>
<sequence length="103" mass="11328">MSRSNGRPEPEVIMNFSDGYSYSKSKLDAACFAILEHTPSQIKAAAALKDGKDGKDVKPPRKEDIDLIVNEFEIPRSRAEKALLENDKDVVKTMHALIGLGAQ</sequence>
<organism evidence="2 3">
    <name type="scientific">Collybiopsis luxurians FD-317 M1</name>
    <dbReference type="NCBI Taxonomy" id="944289"/>
    <lineage>
        <taxon>Eukaryota</taxon>
        <taxon>Fungi</taxon>
        <taxon>Dikarya</taxon>
        <taxon>Basidiomycota</taxon>
        <taxon>Agaricomycotina</taxon>
        <taxon>Agaricomycetes</taxon>
        <taxon>Agaricomycetidae</taxon>
        <taxon>Agaricales</taxon>
        <taxon>Marasmiineae</taxon>
        <taxon>Omphalotaceae</taxon>
        <taxon>Collybiopsis</taxon>
        <taxon>Collybiopsis luxurians</taxon>
    </lineage>
</organism>
<proteinExistence type="predicted"/>
<dbReference type="HOGENOM" id="CLU_175758_0_0_1"/>
<dbReference type="InterPro" id="IPR038922">
    <property type="entry name" value="HYPK_UBA"/>
</dbReference>
<name>A0A0D0BDN4_9AGAR</name>
<evidence type="ECO:0000313" key="2">
    <source>
        <dbReference type="EMBL" id="KIK61840.1"/>
    </source>
</evidence>
<dbReference type="CDD" id="cd14361">
    <property type="entry name" value="UBA_HYPK"/>
    <property type="match status" value="1"/>
</dbReference>
<dbReference type="AlphaFoldDB" id="A0A0D0BDN4"/>
<dbReference type="EMBL" id="KN834769">
    <property type="protein sequence ID" value="KIK61840.1"/>
    <property type="molecule type" value="Genomic_DNA"/>
</dbReference>
<gene>
    <name evidence="2" type="ORF">GYMLUDRAFT_42261</name>
</gene>
<reference evidence="2 3" key="1">
    <citation type="submission" date="2014-04" db="EMBL/GenBank/DDBJ databases">
        <title>Evolutionary Origins and Diversification of the Mycorrhizal Mutualists.</title>
        <authorList>
            <consortium name="DOE Joint Genome Institute"/>
            <consortium name="Mycorrhizal Genomics Consortium"/>
            <person name="Kohler A."/>
            <person name="Kuo A."/>
            <person name="Nagy L.G."/>
            <person name="Floudas D."/>
            <person name="Copeland A."/>
            <person name="Barry K.W."/>
            <person name="Cichocki N."/>
            <person name="Veneault-Fourrey C."/>
            <person name="LaButti K."/>
            <person name="Lindquist E.A."/>
            <person name="Lipzen A."/>
            <person name="Lundell T."/>
            <person name="Morin E."/>
            <person name="Murat C."/>
            <person name="Riley R."/>
            <person name="Ohm R."/>
            <person name="Sun H."/>
            <person name="Tunlid A."/>
            <person name="Henrissat B."/>
            <person name="Grigoriev I.V."/>
            <person name="Hibbett D.S."/>
            <person name="Martin F."/>
        </authorList>
    </citation>
    <scope>NUCLEOTIDE SEQUENCE [LARGE SCALE GENOMIC DNA]</scope>
    <source>
        <strain evidence="2 3">FD-317 M1</strain>
    </source>
</reference>
<evidence type="ECO:0000259" key="1">
    <source>
        <dbReference type="Pfam" id="PF19026"/>
    </source>
</evidence>
<dbReference type="InterPro" id="IPR044034">
    <property type="entry name" value="NAC-like_UBA"/>
</dbReference>
<feature type="domain" description="Nascent polypeptide-associated complex subunit alpha-like UBA" evidence="1">
    <location>
        <begin position="62"/>
        <end position="98"/>
    </location>
</feature>
<protein>
    <recommendedName>
        <fullName evidence="1">Nascent polypeptide-associated complex subunit alpha-like UBA domain-containing protein</fullName>
    </recommendedName>
</protein>
<dbReference type="Proteomes" id="UP000053593">
    <property type="component" value="Unassembled WGS sequence"/>
</dbReference>
<evidence type="ECO:0000313" key="3">
    <source>
        <dbReference type="Proteomes" id="UP000053593"/>
    </source>
</evidence>
<accession>A0A0D0BDN4</accession>